<dbReference type="EMBL" id="JAZDUA010000333">
    <property type="protein sequence ID" value="KAK7794445.1"/>
    <property type="molecule type" value="Genomic_DNA"/>
</dbReference>
<dbReference type="Gene3D" id="3.40.50.300">
    <property type="entry name" value="P-loop containing nucleotide triphosphate hydrolases"/>
    <property type="match status" value="1"/>
</dbReference>
<reference evidence="6 7" key="1">
    <citation type="submission" date="2024-03" db="EMBL/GenBank/DDBJ databases">
        <title>The genome assembly and annotation of the cricket Gryllus longicercus Weissman &amp; Gray.</title>
        <authorList>
            <person name="Szrajer S."/>
            <person name="Gray D."/>
            <person name="Ylla G."/>
        </authorList>
    </citation>
    <scope>NUCLEOTIDE SEQUENCE [LARGE SCALE GENOMIC DNA]</scope>
    <source>
        <strain evidence="6">DAG 2021-001</strain>
        <tissue evidence="6">Whole body minus gut</tissue>
    </source>
</reference>
<dbReference type="GO" id="GO:0005929">
    <property type="term" value="C:cilium"/>
    <property type="evidence" value="ECO:0007669"/>
    <property type="project" value="UniProtKB-ARBA"/>
</dbReference>
<evidence type="ECO:0000256" key="4">
    <source>
        <dbReference type="ARBA" id="ARBA00040799"/>
    </source>
</evidence>
<sequence>MSKEMHKLKILLVGPCACGKTTVANFLSDATENLGGDYHPTQGVRILEFEVQSLNVNNKHVKAEIELWDCSGDHKFETCWPAFQRDTQGVVFVYNPIVADHARELELLYNYYVTQTDLTSKHSLVLAVSKSEKDGKPAAKLSSTFSRVMQVATNVEENGNRLRVEFNNFLVNVLGGLRDRNEQEELNIINTQPPSL</sequence>
<dbReference type="GO" id="GO:0030990">
    <property type="term" value="C:intraciliary transport particle"/>
    <property type="evidence" value="ECO:0007669"/>
    <property type="project" value="UniProtKB-ARBA"/>
</dbReference>
<dbReference type="FunFam" id="3.40.50.300:FF:001100">
    <property type="entry name" value="intraflagellar transport protein 22 homolog"/>
    <property type="match status" value="1"/>
</dbReference>
<keyword evidence="7" id="KW-1185">Reference proteome</keyword>
<evidence type="ECO:0000256" key="1">
    <source>
        <dbReference type="ARBA" id="ARBA00006270"/>
    </source>
</evidence>
<protein>
    <recommendedName>
        <fullName evidence="4">Intraflagellar transport protein 22 homolog</fullName>
    </recommendedName>
    <alternativeName>
        <fullName evidence="5">Rab-like protein 5</fullName>
    </alternativeName>
</protein>
<evidence type="ECO:0000256" key="5">
    <source>
        <dbReference type="ARBA" id="ARBA00041562"/>
    </source>
</evidence>
<dbReference type="Proteomes" id="UP001378592">
    <property type="component" value="Unassembled WGS sequence"/>
</dbReference>
<comment type="similarity">
    <text evidence="1">Belongs to the small GTPase superfamily. Rab family.</text>
</comment>
<dbReference type="SUPFAM" id="SSF52540">
    <property type="entry name" value="P-loop containing nucleoside triphosphate hydrolases"/>
    <property type="match status" value="1"/>
</dbReference>
<accession>A0AAN9VG13</accession>
<comment type="caution">
    <text evidence="6">The sequence shown here is derived from an EMBL/GenBank/DDBJ whole genome shotgun (WGS) entry which is preliminary data.</text>
</comment>
<keyword evidence="3" id="KW-0342">GTP-binding</keyword>
<dbReference type="InterPro" id="IPR027417">
    <property type="entry name" value="P-loop_NTPase"/>
</dbReference>
<dbReference type="GO" id="GO:0005525">
    <property type="term" value="F:GTP binding"/>
    <property type="evidence" value="ECO:0007669"/>
    <property type="project" value="UniProtKB-KW"/>
</dbReference>
<organism evidence="6 7">
    <name type="scientific">Gryllus longicercus</name>
    <dbReference type="NCBI Taxonomy" id="2509291"/>
    <lineage>
        <taxon>Eukaryota</taxon>
        <taxon>Metazoa</taxon>
        <taxon>Ecdysozoa</taxon>
        <taxon>Arthropoda</taxon>
        <taxon>Hexapoda</taxon>
        <taxon>Insecta</taxon>
        <taxon>Pterygota</taxon>
        <taxon>Neoptera</taxon>
        <taxon>Polyneoptera</taxon>
        <taxon>Orthoptera</taxon>
        <taxon>Ensifera</taxon>
        <taxon>Gryllidea</taxon>
        <taxon>Grylloidea</taxon>
        <taxon>Gryllidae</taxon>
        <taxon>Gryllinae</taxon>
        <taxon>Gryllus</taxon>
    </lineage>
</organism>
<dbReference type="Pfam" id="PF08477">
    <property type="entry name" value="Roc"/>
    <property type="match status" value="1"/>
</dbReference>
<evidence type="ECO:0000313" key="6">
    <source>
        <dbReference type="EMBL" id="KAK7794445.1"/>
    </source>
</evidence>
<evidence type="ECO:0000256" key="2">
    <source>
        <dbReference type="ARBA" id="ARBA00022741"/>
    </source>
</evidence>
<name>A0AAN9VG13_9ORTH</name>
<dbReference type="AlphaFoldDB" id="A0AAN9VG13"/>
<proteinExistence type="inferred from homology"/>
<evidence type="ECO:0000313" key="7">
    <source>
        <dbReference type="Proteomes" id="UP001378592"/>
    </source>
</evidence>
<dbReference type="PANTHER" id="PTHR24073">
    <property type="entry name" value="DRAB5-RELATED"/>
    <property type="match status" value="1"/>
</dbReference>
<gene>
    <name evidence="6" type="ORF">R5R35_003813</name>
</gene>
<keyword evidence="2" id="KW-0547">Nucleotide-binding</keyword>
<evidence type="ECO:0000256" key="3">
    <source>
        <dbReference type="ARBA" id="ARBA00023134"/>
    </source>
</evidence>